<evidence type="ECO:0000256" key="3">
    <source>
        <dbReference type="RuleBase" id="RU362132"/>
    </source>
</evidence>
<dbReference type="EMBL" id="MTHB01000255">
    <property type="protein sequence ID" value="OXC73305.1"/>
    <property type="molecule type" value="Genomic_DNA"/>
</dbReference>
<organism evidence="8 9">
    <name type="scientific">Caballeronia sordidicola</name>
    <name type="common">Burkholderia sordidicola</name>
    <dbReference type="NCBI Taxonomy" id="196367"/>
    <lineage>
        <taxon>Bacteria</taxon>
        <taxon>Pseudomonadati</taxon>
        <taxon>Pseudomonadota</taxon>
        <taxon>Betaproteobacteria</taxon>
        <taxon>Burkholderiales</taxon>
        <taxon>Burkholderiaceae</taxon>
        <taxon>Caballeronia</taxon>
    </lineage>
</organism>
<dbReference type="InterPro" id="IPR029061">
    <property type="entry name" value="THDP-binding"/>
</dbReference>
<evidence type="ECO:0000256" key="4">
    <source>
        <dbReference type="SAM" id="MobiDB-lite"/>
    </source>
</evidence>
<feature type="domain" description="Thiamine pyrophosphate enzyme central" evidence="5">
    <location>
        <begin position="259"/>
        <end position="397"/>
    </location>
</feature>
<proteinExistence type="inferred from homology"/>
<dbReference type="CDD" id="cd00568">
    <property type="entry name" value="TPP_enzymes"/>
    <property type="match status" value="1"/>
</dbReference>
<dbReference type="GO" id="GO:0003984">
    <property type="term" value="F:acetolactate synthase activity"/>
    <property type="evidence" value="ECO:0007669"/>
    <property type="project" value="TreeGrafter"/>
</dbReference>
<dbReference type="InterPro" id="IPR012000">
    <property type="entry name" value="Thiamin_PyroP_enz_cen_dom"/>
</dbReference>
<dbReference type="Pfam" id="PF00205">
    <property type="entry name" value="TPP_enzyme_M"/>
    <property type="match status" value="1"/>
</dbReference>
<dbReference type="Pfam" id="PF02776">
    <property type="entry name" value="TPP_enzyme_N"/>
    <property type="match status" value="1"/>
</dbReference>
<reference evidence="9" key="1">
    <citation type="submission" date="2017-01" db="EMBL/GenBank/DDBJ databases">
        <title>Genome Analysis of Deinococcus marmoris KOPRI26562.</title>
        <authorList>
            <person name="Kim J.H."/>
            <person name="Oh H.-M."/>
        </authorList>
    </citation>
    <scope>NUCLEOTIDE SEQUENCE [LARGE SCALE GENOMIC DNA]</scope>
    <source>
        <strain evidence="9">PAMC 26633</strain>
    </source>
</reference>
<dbReference type="Proteomes" id="UP000214720">
    <property type="component" value="Unassembled WGS sequence"/>
</dbReference>
<evidence type="ECO:0000313" key="8">
    <source>
        <dbReference type="EMBL" id="OXC73305.1"/>
    </source>
</evidence>
<dbReference type="GO" id="GO:0000287">
    <property type="term" value="F:magnesium ion binding"/>
    <property type="evidence" value="ECO:0007669"/>
    <property type="project" value="InterPro"/>
</dbReference>
<feature type="domain" description="Thiamine pyrophosphate enzyme N-terminal TPP-binding" evidence="7">
    <location>
        <begin position="64"/>
        <end position="172"/>
    </location>
</feature>
<feature type="domain" description="Thiamine pyrophosphate enzyme TPP-binding" evidence="6">
    <location>
        <begin position="466"/>
        <end position="617"/>
    </location>
</feature>
<dbReference type="InterPro" id="IPR045229">
    <property type="entry name" value="TPP_enz"/>
</dbReference>
<feature type="region of interest" description="Disordered" evidence="4">
    <location>
        <begin position="623"/>
        <end position="644"/>
    </location>
</feature>
<protein>
    <submittedName>
        <fullName evidence="8">Acetolactate synthase large subunit</fullName>
    </submittedName>
</protein>
<dbReference type="Pfam" id="PF02775">
    <property type="entry name" value="TPP_enzyme_C"/>
    <property type="match status" value="1"/>
</dbReference>
<comment type="caution">
    <text evidence="8">The sequence shown here is derived from an EMBL/GenBank/DDBJ whole genome shotgun (WGS) entry which is preliminary data.</text>
</comment>
<dbReference type="AlphaFoldDB" id="A0A226WQ41"/>
<dbReference type="InterPro" id="IPR029035">
    <property type="entry name" value="DHS-like_NAD/FAD-binding_dom"/>
</dbReference>
<dbReference type="CDD" id="cd07035">
    <property type="entry name" value="TPP_PYR_POX_like"/>
    <property type="match status" value="1"/>
</dbReference>
<dbReference type="GO" id="GO:0030976">
    <property type="term" value="F:thiamine pyrophosphate binding"/>
    <property type="evidence" value="ECO:0007669"/>
    <property type="project" value="InterPro"/>
</dbReference>
<evidence type="ECO:0000256" key="1">
    <source>
        <dbReference type="ARBA" id="ARBA00007812"/>
    </source>
</evidence>
<gene>
    <name evidence="8" type="ORF">BSU04_37255</name>
</gene>
<evidence type="ECO:0000259" key="7">
    <source>
        <dbReference type="Pfam" id="PF02776"/>
    </source>
</evidence>
<dbReference type="GO" id="GO:0009099">
    <property type="term" value="P:L-valine biosynthetic process"/>
    <property type="evidence" value="ECO:0007669"/>
    <property type="project" value="TreeGrafter"/>
</dbReference>
<name>A0A226WQ41_CABSO</name>
<dbReference type="SUPFAM" id="SSF52467">
    <property type="entry name" value="DHS-like NAD/FAD-binding domain"/>
    <property type="match status" value="1"/>
</dbReference>
<dbReference type="SUPFAM" id="SSF52518">
    <property type="entry name" value="Thiamin diphosphate-binding fold (THDP-binding)"/>
    <property type="match status" value="2"/>
</dbReference>
<dbReference type="GO" id="GO:0050660">
    <property type="term" value="F:flavin adenine dinucleotide binding"/>
    <property type="evidence" value="ECO:0007669"/>
    <property type="project" value="TreeGrafter"/>
</dbReference>
<evidence type="ECO:0000259" key="6">
    <source>
        <dbReference type="Pfam" id="PF02775"/>
    </source>
</evidence>
<dbReference type="InterPro" id="IPR012001">
    <property type="entry name" value="Thiamin_PyroP_enz_TPP-bd_dom"/>
</dbReference>
<dbReference type="PANTHER" id="PTHR18968:SF167">
    <property type="entry name" value="ACETOLACTATE SYNTHASE LARGE SUBUNIT ILVB2-RELATED"/>
    <property type="match status" value="1"/>
</dbReference>
<keyword evidence="2 3" id="KW-0786">Thiamine pyrophosphate</keyword>
<dbReference type="InterPro" id="IPR011766">
    <property type="entry name" value="TPP_enzyme_TPP-bd"/>
</dbReference>
<comment type="similarity">
    <text evidence="1 3">Belongs to the TPP enzyme family.</text>
</comment>
<sequence>MLSPSDAGDALSASKCVDVRRESVRCEIELAFFSANTGARGRSVSECVMAFRASKYRECRVKLTGGQVIAKALRAYGVRYVAGVPGNGNSGVLEGLNTPGASVPFIRVVNEQSAVHMADGYFRACGSAMAVVLPAKTGIFIASAALSNCLSDSCGVLLVTGDRVSDDTTTGSTSSTQPASGWDADSACGGLKRSWKVRAFSELSQAMHHAFASVLGARPGPVHLEVPLEIQKHTDHVHSESLQNRLAQVGLQGDPALFERAASLLASAERPIILAGGGVVAADATSELKELAEALLAPVLVAGNGIGAIPDDHDLNAGSVGSAGNGCATALLGKADVIVAVGSRLSDLPDIDGGRWSVSELAGKKLIQIDVERDEIGKCCPVEVGIVADAKSALADLKSALNGKLKRATGARRQAFIELMRELRGQWLNAVASKSGAHETLISAPRPFLELRKVLYRDAIAVIGSGALAHIAREHFPVYVPRTFLSPGASAAGGWAVPAAIGAKLAMPARQVVCVVEDSDFLQSMQEMAVSVMHSIPVVFVVFNQSGPEFVSGAVGSLGVRRTMGEFSLPDGRPYSLAFSEIARSFGLDAWRVEHASQLEGVFRRALDSTGPALVEVMVARHETHSPQSPNDVQLHAAQQASVA</sequence>
<feature type="compositionally biased region" description="Polar residues" evidence="4">
    <location>
        <begin position="626"/>
        <end position="644"/>
    </location>
</feature>
<evidence type="ECO:0000313" key="9">
    <source>
        <dbReference type="Proteomes" id="UP000214720"/>
    </source>
</evidence>
<evidence type="ECO:0000256" key="2">
    <source>
        <dbReference type="ARBA" id="ARBA00023052"/>
    </source>
</evidence>
<dbReference type="GO" id="GO:0005948">
    <property type="term" value="C:acetolactate synthase complex"/>
    <property type="evidence" value="ECO:0007669"/>
    <property type="project" value="TreeGrafter"/>
</dbReference>
<dbReference type="GO" id="GO:0009097">
    <property type="term" value="P:isoleucine biosynthetic process"/>
    <property type="evidence" value="ECO:0007669"/>
    <property type="project" value="TreeGrafter"/>
</dbReference>
<dbReference type="Gene3D" id="3.40.50.970">
    <property type="match status" value="2"/>
</dbReference>
<dbReference type="PANTHER" id="PTHR18968">
    <property type="entry name" value="THIAMINE PYROPHOSPHATE ENZYMES"/>
    <property type="match status" value="1"/>
</dbReference>
<accession>A0A226WQ41</accession>
<evidence type="ECO:0000259" key="5">
    <source>
        <dbReference type="Pfam" id="PF00205"/>
    </source>
</evidence>
<dbReference type="Gene3D" id="3.40.50.1220">
    <property type="entry name" value="TPP-binding domain"/>
    <property type="match status" value="1"/>
</dbReference>